<keyword evidence="6" id="KW-1185">Reference proteome</keyword>
<dbReference type="PRINTS" id="PR01438">
    <property type="entry name" value="UNVRSLSTRESS"/>
</dbReference>
<accession>A0A2T0LRR3</accession>
<organism evidence="5 6">
    <name type="scientific">Prauserella shujinwangii</name>
    <dbReference type="NCBI Taxonomy" id="1453103"/>
    <lineage>
        <taxon>Bacteria</taxon>
        <taxon>Bacillati</taxon>
        <taxon>Actinomycetota</taxon>
        <taxon>Actinomycetes</taxon>
        <taxon>Pseudonocardiales</taxon>
        <taxon>Pseudonocardiaceae</taxon>
        <taxon>Prauserella</taxon>
    </lineage>
</organism>
<comment type="similarity">
    <text evidence="1">Belongs to the universal stress protein A family.</text>
</comment>
<feature type="transmembrane region" description="Helical" evidence="3">
    <location>
        <begin position="34"/>
        <end position="52"/>
    </location>
</feature>
<dbReference type="InterPro" id="IPR006015">
    <property type="entry name" value="Universal_stress_UspA"/>
</dbReference>
<dbReference type="EMBL" id="PVNH01000008">
    <property type="protein sequence ID" value="PRX46186.1"/>
    <property type="molecule type" value="Genomic_DNA"/>
</dbReference>
<dbReference type="InterPro" id="IPR006016">
    <property type="entry name" value="UspA"/>
</dbReference>
<feature type="transmembrane region" description="Helical" evidence="3">
    <location>
        <begin position="6"/>
        <end position="27"/>
    </location>
</feature>
<protein>
    <submittedName>
        <fullName evidence="5">Nucleotide-binding universal stress UspA family protein</fullName>
    </submittedName>
</protein>
<dbReference type="CDD" id="cd00293">
    <property type="entry name" value="USP-like"/>
    <property type="match status" value="1"/>
</dbReference>
<dbReference type="Gene3D" id="3.40.50.12370">
    <property type="match status" value="1"/>
</dbReference>
<proteinExistence type="inferred from homology"/>
<dbReference type="Proteomes" id="UP000238362">
    <property type="component" value="Unassembled WGS sequence"/>
</dbReference>
<evidence type="ECO:0000313" key="5">
    <source>
        <dbReference type="EMBL" id="PRX46186.1"/>
    </source>
</evidence>
<dbReference type="OrthoDB" id="6174426at2"/>
<feature type="domain" description="UspA" evidence="4">
    <location>
        <begin position="77"/>
        <end position="201"/>
    </location>
</feature>
<comment type="caution">
    <text evidence="5">The sequence shown here is derived from an EMBL/GenBank/DDBJ whole genome shotgun (WGS) entry which is preliminary data.</text>
</comment>
<evidence type="ECO:0000313" key="6">
    <source>
        <dbReference type="Proteomes" id="UP000238362"/>
    </source>
</evidence>
<name>A0A2T0LRR3_9PSEU</name>
<dbReference type="PANTHER" id="PTHR46268:SF6">
    <property type="entry name" value="UNIVERSAL STRESS PROTEIN UP12"/>
    <property type="match status" value="1"/>
</dbReference>
<gene>
    <name evidence="5" type="ORF">B0I33_108337</name>
</gene>
<keyword evidence="3" id="KW-0472">Membrane</keyword>
<dbReference type="RefSeq" id="WP_106180486.1">
    <property type="nucleotide sequence ID" value="NZ_PVNH01000008.1"/>
</dbReference>
<dbReference type="PANTHER" id="PTHR46268">
    <property type="entry name" value="STRESS RESPONSE PROTEIN NHAX"/>
    <property type="match status" value="1"/>
</dbReference>
<evidence type="ECO:0000256" key="2">
    <source>
        <dbReference type="SAM" id="MobiDB-lite"/>
    </source>
</evidence>
<dbReference type="Pfam" id="PF00582">
    <property type="entry name" value="Usp"/>
    <property type="match status" value="1"/>
</dbReference>
<dbReference type="SUPFAM" id="SSF52402">
    <property type="entry name" value="Adenine nucleotide alpha hydrolases-like"/>
    <property type="match status" value="1"/>
</dbReference>
<feature type="region of interest" description="Disordered" evidence="2">
    <location>
        <begin position="203"/>
        <end position="224"/>
    </location>
</feature>
<keyword evidence="3" id="KW-0812">Transmembrane</keyword>
<evidence type="ECO:0000256" key="1">
    <source>
        <dbReference type="ARBA" id="ARBA00008791"/>
    </source>
</evidence>
<dbReference type="AlphaFoldDB" id="A0A2T0LRR3"/>
<keyword evidence="3" id="KW-1133">Transmembrane helix</keyword>
<sequence>MPIVAQVILLAALWVLVGLTSVAFILGRQGHRDWRWYVVGGVLGLLFVPIAVERATRRTTVLERSPSDGGTEGEGVTVLVGVDGSAESDEAVRDTARLFGGTAGRVVLVAAADPDVGEFDLAEPQQRCHDLLADRAAWLPRHVTVVTEVVAGQPARVLLERARTEHADLVVLGRRGSGLSPRLLGSVATLVTKRSPEPVLLAGRPRAGQEREPEAEAVGAATSG</sequence>
<reference evidence="5 6" key="1">
    <citation type="submission" date="2018-03" db="EMBL/GenBank/DDBJ databases">
        <title>Genomic Encyclopedia of Type Strains, Phase III (KMG-III): the genomes of soil and plant-associated and newly described type strains.</title>
        <authorList>
            <person name="Whitman W."/>
        </authorList>
    </citation>
    <scope>NUCLEOTIDE SEQUENCE [LARGE SCALE GENOMIC DNA]</scope>
    <source>
        <strain evidence="5 6">CGMCC 4.7125</strain>
    </source>
</reference>
<evidence type="ECO:0000259" key="4">
    <source>
        <dbReference type="Pfam" id="PF00582"/>
    </source>
</evidence>
<evidence type="ECO:0000256" key="3">
    <source>
        <dbReference type="SAM" id="Phobius"/>
    </source>
</evidence>